<proteinExistence type="predicted"/>
<evidence type="ECO:0000256" key="1">
    <source>
        <dbReference type="ARBA" id="ARBA00004141"/>
    </source>
</evidence>
<dbReference type="InterPro" id="IPR006202">
    <property type="entry name" value="Neur_chan_lig-bd"/>
</dbReference>
<dbReference type="CDD" id="cd18989">
    <property type="entry name" value="LGIC_ECD_cation"/>
    <property type="match status" value="1"/>
</dbReference>
<dbReference type="GO" id="GO:0004888">
    <property type="term" value="F:transmembrane signaling receptor activity"/>
    <property type="evidence" value="ECO:0007669"/>
    <property type="project" value="InterPro"/>
</dbReference>
<dbReference type="Gene3D" id="2.70.170.10">
    <property type="entry name" value="Neurotransmitter-gated ion-channel ligand-binding domain"/>
    <property type="match status" value="1"/>
</dbReference>
<dbReference type="SUPFAM" id="SSF90112">
    <property type="entry name" value="Neurotransmitter-gated ion-channel transmembrane pore"/>
    <property type="match status" value="1"/>
</dbReference>
<feature type="transmembrane region" description="Helical" evidence="5">
    <location>
        <begin position="229"/>
        <end position="252"/>
    </location>
</feature>
<evidence type="ECO:0000313" key="9">
    <source>
        <dbReference type="EMBL" id="KAK6173690.1"/>
    </source>
</evidence>
<dbReference type="CDD" id="cd19051">
    <property type="entry name" value="LGIC_TM_cation"/>
    <property type="match status" value="1"/>
</dbReference>
<keyword evidence="6" id="KW-0732">Signal</keyword>
<feature type="domain" description="Neurotransmitter-gated ion-channel ligand-binding" evidence="7">
    <location>
        <begin position="25"/>
        <end position="226"/>
    </location>
</feature>
<feature type="transmembrane region" description="Helical" evidence="5">
    <location>
        <begin position="289"/>
        <end position="316"/>
    </location>
</feature>
<feature type="signal peptide" evidence="6">
    <location>
        <begin position="1"/>
        <end position="18"/>
    </location>
</feature>
<comment type="subcellular location">
    <subcellularLocation>
        <location evidence="1">Membrane</location>
        <topology evidence="1">Multi-pass membrane protein</topology>
    </subcellularLocation>
</comment>
<evidence type="ECO:0000313" key="10">
    <source>
        <dbReference type="Proteomes" id="UP001347796"/>
    </source>
</evidence>
<dbReference type="PANTHER" id="PTHR18945">
    <property type="entry name" value="NEUROTRANSMITTER GATED ION CHANNEL"/>
    <property type="match status" value="1"/>
</dbReference>
<dbReference type="InterPro" id="IPR006201">
    <property type="entry name" value="Neur_channel"/>
</dbReference>
<dbReference type="Pfam" id="PF02931">
    <property type="entry name" value="Neur_chan_LBD"/>
    <property type="match status" value="1"/>
</dbReference>
<evidence type="ECO:0000256" key="2">
    <source>
        <dbReference type="ARBA" id="ARBA00022692"/>
    </source>
</evidence>
<gene>
    <name evidence="9" type="ORF">SNE40_017097</name>
</gene>
<sequence>MFITFCVLFLYQTVSLDAFTIANETNLRSHLFNGNYNANVRPEQMLTIRILFNLLTVNELNIKEQSFEVSGWLTMLWDDSRLSWKGDEYGGVNYIFASQTDLWRPALVISNAVKQFEIIEDEYTPLRIGNQGRITWEPPGIYKVSCTPDITYYPFDTQTCHLTIQSWGYNLLELNVSVLEKGINLKEFQENGEWDLIDSETKVGQSTDAKNDEYGQLLFCFTLRRKSQYYWLNMLLPVIVNSILTALVFALPAESGEKMGYSLTTLLSFAVLLTLISDKIPSTSTSTSIVVVYFSVVLVLGAMAVIFSTMVLGFYFRENDEPVPFYLRFLFKNIMGRLVCYKKCTESSNVVPYGLSENQPTEKQHTGSTIKRDMYLQREQTQLKLKSSSWVESEDDFDWKDISKVFDTFMLRLYILIITSSTAGFLAAGSLGG</sequence>
<keyword evidence="2 5" id="KW-0812">Transmembrane</keyword>
<dbReference type="EMBL" id="JAZGQO010000011">
    <property type="protein sequence ID" value="KAK6173690.1"/>
    <property type="molecule type" value="Genomic_DNA"/>
</dbReference>
<evidence type="ECO:0000256" key="4">
    <source>
        <dbReference type="ARBA" id="ARBA00023136"/>
    </source>
</evidence>
<protein>
    <submittedName>
        <fullName evidence="9">Uncharacterized protein</fullName>
    </submittedName>
</protein>
<dbReference type="FunFam" id="2.70.170.10:FF:000028">
    <property type="entry name" value="AcetylCholine Receptor"/>
    <property type="match status" value="1"/>
</dbReference>
<evidence type="ECO:0000256" key="6">
    <source>
        <dbReference type="SAM" id="SignalP"/>
    </source>
</evidence>
<dbReference type="InterPro" id="IPR036734">
    <property type="entry name" value="Neur_chan_lig-bd_sf"/>
</dbReference>
<dbReference type="InterPro" id="IPR006029">
    <property type="entry name" value="Neurotrans-gated_channel_TM"/>
</dbReference>
<dbReference type="Proteomes" id="UP001347796">
    <property type="component" value="Unassembled WGS sequence"/>
</dbReference>
<comment type="caution">
    <text evidence="9">The sequence shown here is derived from an EMBL/GenBank/DDBJ whole genome shotgun (WGS) entry which is preliminary data.</text>
</comment>
<organism evidence="9 10">
    <name type="scientific">Patella caerulea</name>
    <name type="common">Rayed Mediterranean limpet</name>
    <dbReference type="NCBI Taxonomy" id="87958"/>
    <lineage>
        <taxon>Eukaryota</taxon>
        <taxon>Metazoa</taxon>
        <taxon>Spiralia</taxon>
        <taxon>Lophotrochozoa</taxon>
        <taxon>Mollusca</taxon>
        <taxon>Gastropoda</taxon>
        <taxon>Patellogastropoda</taxon>
        <taxon>Patelloidea</taxon>
        <taxon>Patellidae</taxon>
        <taxon>Patella</taxon>
    </lineage>
</organism>
<name>A0AAN8JEF9_PATCE</name>
<evidence type="ECO:0000256" key="3">
    <source>
        <dbReference type="ARBA" id="ARBA00022989"/>
    </source>
</evidence>
<keyword evidence="4 5" id="KW-0472">Membrane</keyword>
<feature type="domain" description="Neurotransmitter-gated ion-channel transmembrane" evidence="8">
    <location>
        <begin position="235"/>
        <end position="379"/>
    </location>
</feature>
<dbReference type="InterPro" id="IPR038050">
    <property type="entry name" value="Neuro_actylchol_rec"/>
</dbReference>
<evidence type="ECO:0000259" key="8">
    <source>
        <dbReference type="Pfam" id="PF02932"/>
    </source>
</evidence>
<dbReference type="AlphaFoldDB" id="A0AAN8JEF9"/>
<dbReference type="GO" id="GO:0016020">
    <property type="term" value="C:membrane"/>
    <property type="evidence" value="ECO:0007669"/>
    <property type="project" value="UniProtKB-SubCell"/>
</dbReference>
<accession>A0AAN8JEF9</accession>
<dbReference type="InterPro" id="IPR036719">
    <property type="entry name" value="Neuro-gated_channel_TM_sf"/>
</dbReference>
<feature type="transmembrane region" description="Helical" evidence="5">
    <location>
        <begin position="413"/>
        <end position="432"/>
    </location>
</feature>
<feature type="transmembrane region" description="Helical" evidence="5">
    <location>
        <begin position="259"/>
        <end position="277"/>
    </location>
</feature>
<evidence type="ECO:0000256" key="5">
    <source>
        <dbReference type="SAM" id="Phobius"/>
    </source>
</evidence>
<dbReference type="Gene3D" id="1.20.58.390">
    <property type="entry name" value="Neurotransmitter-gated ion-channel transmembrane domain"/>
    <property type="match status" value="1"/>
</dbReference>
<evidence type="ECO:0000259" key="7">
    <source>
        <dbReference type="Pfam" id="PF02931"/>
    </source>
</evidence>
<feature type="chain" id="PRO_5042856140" evidence="6">
    <location>
        <begin position="19"/>
        <end position="433"/>
    </location>
</feature>
<dbReference type="Pfam" id="PF02932">
    <property type="entry name" value="Neur_chan_memb"/>
    <property type="match status" value="1"/>
</dbReference>
<reference evidence="9 10" key="1">
    <citation type="submission" date="2024-01" db="EMBL/GenBank/DDBJ databases">
        <title>The genome of the rayed Mediterranean limpet Patella caerulea (Linnaeus, 1758).</title>
        <authorList>
            <person name="Anh-Thu Weber A."/>
            <person name="Halstead-Nussloch G."/>
        </authorList>
    </citation>
    <scope>NUCLEOTIDE SEQUENCE [LARGE SCALE GENOMIC DNA]</scope>
    <source>
        <strain evidence="9">AATW-2023a</strain>
        <tissue evidence="9">Whole specimen</tissue>
    </source>
</reference>
<dbReference type="SUPFAM" id="SSF63712">
    <property type="entry name" value="Nicotinic receptor ligand binding domain-like"/>
    <property type="match status" value="1"/>
</dbReference>
<keyword evidence="3 5" id="KW-1133">Transmembrane helix</keyword>
<keyword evidence="10" id="KW-1185">Reference proteome</keyword>
<dbReference type="PRINTS" id="PR00252">
    <property type="entry name" value="NRIONCHANNEL"/>
</dbReference>
<dbReference type="GO" id="GO:0005230">
    <property type="term" value="F:extracellular ligand-gated monoatomic ion channel activity"/>
    <property type="evidence" value="ECO:0007669"/>
    <property type="project" value="InterPro"/>
</dbReference>